<dbReference type="Proteomes" id="UP000281406">
    <property type="component" value="Unassembled WGS sequence"/>
</dbReference>
<dbReference type="SUPFAM" id="SSF49899">
    <property type="entry name" value="Concanavalin A-like lectins/glucanases"/>
    <property type="match status" value="1"/>
</dbReference>
<dbReference type="FunFam" id="2.60.120.920:FF:000066">
    <property type="entry name" value="Si:ch211-208f21.3"/>
    <property type="match status" value="1"/>
</dbReference>
<dbReference type="Gene3D" id="2.60.120.920">
    <property type="match status" value="1"/>
</dbReference>
<dbReference type="InterPro" id="IPR013320">
    <property type="entry name" value="ConA-like_dom_sf"/>
</dbReference>
<dbReference type="InterPro" id="IPR001870">
    <property type="entry name" value="B30.2/SPRY"/>
</dbReference>
<dbReference type="InterPro" id="IPR003877">
    <property type="entry name" value="SPRY_dom"/>
</dbReference>
<feature type="compositionally biased region" description="Basic and acidic residues" evidence="5">
    <location>
        <begin position="121"/>
        <end position="180"/>
    </location>
</feature>
<dbReference type="Pfam" id="PF13765">
    <property type="entry name" value="PRY"/>
    <property type="match status" value="1"/>
</dbReference>
<organism evidence="7 8">
    <name type="scientific">Anabarilius grahami</name>
    <name type="common">Kanglang fish</name>
    <name type="synonym">Barilius grahami</name>
    <dbReference type="NCBI Taxonomy" id="495550"/>
    <lineage>
        <taxon>Eukaryota</taxon>
        <taxon>Metazoa</taxon>
        <taxon>Chordata</taxon>
        <taxon>Craniata</taxon>
        <taxon>Vertebrata</taxon>
        <taxon>Euteleostomi</taxon>
        <taxon>Actinopterygii</taxon>
        <taxon>Neopterygii</taxon>
        <taxon>Teleostei</taxon>
        <taxon>Ostariophysi</taxon>
        <taxon>Cypriniformes</taxon>
        <taxon>Xenocyprididae</taxon>
        <taxon>Xenocypridinae</taxon>
        <taxon>Xenocypridinae incertae sedis</taxon>
        <taxon>Anabarilius</taxon>
    </lineage>
</organism>
<dbReference type="PROSITE" id="PS50188">
    <property type="entry name" value="B302_SPRY"/>
    <property type="match status" value="1"/>
</dbReference>
<proteinExistence type="predicted"/>
<dbReference type="SMART" id="SM00449">
    <property type="entry name" value="SPRY"/>
    <property type="match status" value="1"/>
</dbReference>
<feature type="compositionally biased region" description="Low complexity" evidence="5">
    <location>
        <begin position="261"/>
        <end position="278"/>
    </location>
</feature>
<feature type="compositionally biased region" description="Low complexity" evidence="5">
    <location>
        <begin position="203"/>
        <end position="233"/>
    </location>
</feature>
<dbReference type="InterPro" id="IPR051051">
    <property type="entry name" value="E3_ubiq-ligase_TRIM/RNF"/>
</dbReference>
<feature type="region of interest" description="Disordered" evidence="5">
    <location>
        <begin position="261"/>
        <end position="299"/>
    </location>
</feature>
<accession>A0A3N0Y1E3</accession>
<dbReference type="GO" id="GO:0008270">
    <property type="term" value="F:zinc ion binding"/>
    <property type="evidence" value="ECO:0007669"/>
    <property type="project" value="UniProtKB-KW"/>
</dbReference>
<dbReference type="EMBL" id="RJVU01054446">
    <property type="protein sequence ID" value="ROL08914.1"/>
    <property type="molecule type" value="Genomic_DNA"/>
</dbReference>
<evidence type="ECO:0000256" key="4">
    <source>
        <dbReference type="SAM" id="Coils"/>
    </source>
</evidence>
<dbReference type="CDD" id="cd16040">
    <property type="entry name" value="SPRY_PRY_SNTX"/>
    <property type="match status" value="1"/>
</dbReference>
<evidence type="ECO:0000313" key="7">
    <source>
        <dbReference type="EMBL" id="ROL08914.1"/>
    </source>
</evidence>
<dbReference type="InterPro" id="IPR058030">
    <property type="entry name" value="TRIM8/14/16/25/29/45/65_CC"/>
</dbReference>
<evidence type="ECO:0000256" key="3">
    <source>
        <dbReference type="ARBA" id="ARBA00022833"/>
    </source>
</evidence>
<feature type="coiled-coil region" evidence="4">
    <location>
        <begin position="320"/>
        <end position="412"/>
    </location>
</feature>
<name>A0A3N0Y1E3_ANAGA</name>
<dbReference type="PRINTS" id="PR01407">
    <property type="entry name" value="BUTYPHLNCDUF"/>
</dbReference>
<protein>
    <submittedName>
        <fullName evidence="7">Tripartite motif-containing protein 16</fullName>
    </submittedName>
</protein>
<evidence type="ECO:0000313" key="8">
    <source>
        <dbReference type="Proteomes" id="UP000281406"/>
    </source>
</evidence>
<keyword evidence="2" id="KW-0863">Zinc-finger</keyword>
<feature type="region of interest" description="Disordered" evidence="5">
    <location>
        <begin position="117"/>
        <end position="233"/>
    </location>
</feature>
<dbReference type="OrthoDB" id="9903688at2759"/>
<evidence type="ECO:0000259" key="6">
    <source>
        <dbReference type="PROSITE" id="PS50188"/>
    </source>
</evidence>
<gene>
    <name evidence="7" type="ORF">DPX16_5250</name>
</gene>
<dbReference type="GO" id="GO:0005737">
    <property type="term" value="C:cytoplasm"/>
    <property type="evidence" value="ECO:0007669"/>
    <property type="project" value="UniProtKB-ARBA"/>
</dbReference>
<feature type="domain" description="B30.2/SPRY" evidence="6">
    <location>
        <begin position="534"/>
        <end position="722"/>
    </location>
</feature>
<feature type="compositionally biased region" description="Basic residues" evidence="5">
    <location>
        <begin position="281"/>
        <end position="291"/>
    </location>
</feature>
<keyword evidence="3" id="KW-0862">Zinc</keyword>
<evidence type="ECO:0000256" key="1">
    <source>
        <dbReference type="ARBA" id="ARBA00022723"/>
    </source>
</evidence>
<dbReference type="InterPro" id="IPR043136">
    <property type="entry name" value="B30.2/SPRY_sf"/>
</dbReference>
<dbReference type="Pfam" id="PF00622">
    <property type="entry name" value="SPRY"/>
    <property type="match status" value="1"/>
</dbReference>
<sequence length="722" mass="81030">MSVSSPCMDPVRYLVSLRQGNCTLEAHIQRFLDIAHLSDLPDCALIDFFAYGLNEPLKGYLNVNGPRGTFREFLDFALLTVGSRFTVGVVGKHDTAVNHVMATAPVDPNKMAATITTSHHVSADRPEQHHASADRPEQRHASADRPEQRHASADRPEQRHVSADRPESRHVPRSVRERRGLRSSVADPPLISARAAGIPTHPPAASLSSPPDASHMSSSLSTHSSSSVSTHPSALDAMDKMAALPVPTGKMAAPAVLRDVGGASASESAPEPASAGEPSPHPRKRRRRRRAPSSPQDANVLQEAAVELETTPKHQLKKTQRSFQQKIQQREKDLQQMREAVESHKRSAQTAVKDSERIFTELIRSIQRSRSEATQRIRDQEKNAVSRAEGRLERLEQEINDLRRRDAELEQLSHTQDHIHFLQSFQSLSAPPESTDVNDDPFSSLSSFDVVRESVRQLRDKLEDFCKEELKKISDRVTFTNIVPRTRNDFLLYVNDDPFSSLSSFDVVRESVRQLRDKLEDFCKEELKKISDRVTFTNIVPRTRNDFLLYSHHFTLDPNTVYKRLCLSEENRVIADTDTVQSYPDHPDRFDGYLQVLCRESVCGRCYWEIGWSGYNVRISVSYKSISRKGSGNECVFGSNDQSWSLICSSSSYSFTHNNIQTKLPVKSISSRIGVYVDHSAGTLSFYSVSGETMSLVHTVQTTFTQPLYPGFYVYGSSVKLC</sequence>
<dbReference type="SMART" id="SM00589">
    <property type="entry name" value="PRY"/>
    <property type="match status" value="1"/>
</dbReference>
<dbReference type="AlphaFoldDB" id="A0A3N0Y1E3"/>
<comment type="caution">
    <text evidence="7">The sequence shown here is derived from an EMBL/GenBank/DDBJ whole genome shotgun (WGS) entry which is preliminary data.</text>
</comment>
<dbReference type="InterPro" id="IPR006574">
    <property type="entry name" value="PRY"/>
</dbReference>
<dbReference type="PANTHER" id="PTHR25465:SF5">
    <property type="entry name" value="E3 UBIQUITIN_ISG15 LIGASE TRIM25-RELATED"/>
    <property type="match status" value="1"/>
</dbReference>
<evidence type="ECO:0000256" key="2">
    <source>
        <dbReference type="ARBA" id="ARBA00022771"/>
    </source>
</evidence>
<keyword evidence="4" id="KW-0175">Coiled coil</keyword>
<evidence type="ECO:0000256" key="5">
    <source>
        <dbReference type="SAM" id="MobiDB-lite"/>
    </source>
</evidence>
<reference evidence="7 8" key="1">
    <citation type="submission" date="2018-10" db="EMBL/GenBank/DDBJ databases">
        <title>Genome assembly for a Yunnan-Guizhou Plateau 3E fish, Anabarilius grahami (Regan), and its evolutionary and genetic applications.</title>
        <authorList>
            <person name="Jiang W."/>
        </authorList>
    </citation>
    <scope>NUCLEOTIDE SEQUENCE [LARGE SCALE GENOMIC DNA]</scope>
    <source>
        <strain evidence="7">AG-KIZ</strain>
        <tissue evidence="7">Muscle</tissue>
    </source>
</reference>
<dbReference type="PANTHER" id="PTHR25465">
    <property type="entry name" value="B-BOX DOMAIN CONTAINING"/>
    <property type="match status" value="1"/>
</dbReference>
<dbReference type="InterPro" id="IPR003879">
    <property type="entry name" value="Butyrophylin_SPRY"/>
</dbReference>
<keyword evidence="1" id="KW-0479">Metal-binding</keyword>
<keyword evidence="8" id="KW-1185">Reference proteome</keyword>
<dbReference type="Pfam" id="PF25600">
    <property type="entry name" value="TRIM_CC"/>
    <property type="match status" value="1"/>
</dbReference>